<keyword evidence="4" id="KW-1185">Reference proteome</keyword>
<dbReference type="EC" id="2.4.-.-" evidence="3"/>
<sequence length="302" mass="35929">MINKNFSFIILTYNEEIHLPRLLNSIQNLKAKTYILDSGSTDKTTEIATTFGALIKVNLFENHPKQWDFALKNFDIQSPWIIALDADQIVSKELYQLLENFNADAYRNINSIYFNRKNYFQGKWIRFGGYYPFYLLKMFRTNIGYSDLNENMDHRFVVPGKSITWQKGFLIENNLKENDINFWIEKHEKYSDLIAKEEVDRMHKIRNQVIKASLFGNPDEQRAWFKSLWWKLPLGIRPYLYFIYRMVFQLGILDGKTGIRFHYLQALWFRLLVDKKIKSLQNNPTHNQTEIHSASIKTTNTL</sequence>
<dbReference type="InterPro" id="IPR001173">
    <property type="entry name" value="Glyco_trans_2-like"/>
</dbReference>
<evidence type="ECO:0000256" key="1">
    <source>
        <dbReference type="ARBA" id="ARBA00038494"/>
    </source>
</evidence>
<proteinExistence type="inferred from homology"/>
<comment type="similarity">
    <text evidence="1">Belongs to the glycosyltransferase 2 family. WaaE/KdtX subfamily.</text>
</comment>
<keyword evidence="3" id="KW-0328">Glycosyltransferase</keyword>
<dbReference type="EMBL" id="JBHSBW010000009">
    <property type="protein sequence ID" value="MFC4211307.1"/>
    <property type="molecule type" value="Genomic_DNA"/>
</dbReference>
<dbReference type="PANTHER" id="PTHR43630:SF2">
    <property type="entry name" value="GLYCOSYLTRANSFERASE"/>
    <property type="match status" value="1"/>
</dbReference>
<keyword evidence="3" id="KW-0808">Transferase</keyword>
<gene>
    <name evidence="3" type="ORF">ACFOWA_08955</name>
</gene>
<dbReference type="CDD" id="cd02511">
    <property type="entry name" value="Beta4Glucosyltransferase"/>
    <property type="match status" value="1"/>
</dbReference>
<dbReference type="InterPro" id="IPR029044">
    <property type="entry name" value="Nucleotide-diphossugar_trans"/>
</dbReference>
<dbReference type="Pfam" id="PF00535">
    <property type="entry name" value="Glycos_transf_2"/>
    <property type="match status" value="1"/>
</dbReference>
<dbReference type="GO" id="GO:0016757">
    <property type="term" value="F:glycosyltransferase activity"/>
    <property type="evidence" value="ECO:0007669"/>
    <property type="project" value="UniProtKB-KW"/>
</dbReference>
<evidence type="ECO:0000259" key="2">
    <source>
        <dbReference type="Pfam" id="PF00535"/>
    </source>
</evidence>
<reference evidence="4" key="1">
    <citation type="journal article" date="2019" name="Int. J. Syst. Evol. Microbiol.">
        <title>The Global Catalogue of Microorganisms (GCM) 10K type strain sequencing project: providing services to taxonomists for standard genome sequencing and annotation.</title>
        <authorList>
            <consortium name="The Broad Institute Genomics Platform"/>
            <consortium name="The Broad Institute Genome Sequencing Center for Infectious Disease"/>
            <person name="Wu L."/>
            <person name="Ma J."/>
        </authorList>
    </citation>
    <scope>NUCLEOTIDE SEQUENCE [LARGE SCALE GENOMIC DNA]</scope>
    <source>
        <strain evidence="4">CCM 8691</strain>
    </source>
</reference>
<dbReference type="PANTHER" id="PTHR43630">
    <property type="entry name" value="POLY-BETA-1,6-N-ACETYL-D-GLUCOSAMINE SYNTHASE"/>
    <property type="match status" value="1"/>
</dbReference>
<dbReference type="SUPFAM" id="SSF53448">
    <property type="entry name" value="Nucleotide-diphospho-sugar transferases"/>
    <property type="match status" value="1"/>
</dbReference>
<evidence type="ECO:0000313" key="3">
    <source>
        <dbReference type="EMBL" id="MFC4211307.1"/>
    </source>
</evidence>
<feature type="domain" description="Glycosyltransferase 2-like" evidence="2">
    <location>
        <begin position="7"/>
        <end position="127"/>
    </location>
</feature>
<dbReference type="Gene3D" id="3.90.550.10">
    <property type="entry name" value="Spore Coat Polysaccharide Biosynthesis Protein SpsA, Chain A"/>
    <property type="match status" value="1"/>
</dbReference>
<comment type="caution">
    <text evidence="3">The sequence shown here is derived from an EMBL/GenBank/DDBJ whole genome shotgun (WGS) entry which is preliminary data.</text>
</comment>
<evidence type="ECO:0000313" key="4">
    <source>
        <dbReference type="Proteomes" id="UP001595789"/>
    </source>
</evidence>
<name>A0ABV8PBE7_9SPHI</name>
<dbReference type="RefSeq" id="WP_378984212.1">
    <property type="nucleotide sequence ID" value="NZ_JBHSBW010000009.1"/>
</dbReference>
<dbReference type="Proteomes" id="UP001595789">
    <property type="component" value="Unassembled WGS sequence"/>
</dbReference>
<protein>
    <submittedName>
        <fullName evidence="3">Glycosyltransferase family 2 protein</fullName>
        <ecNumber evidence="3">2.4.-.-</ecNumber>
    </submittedName>
</protein>
<organism evidence="3 4">
    <name type="scientific">Pedobacter lithocola</name>
    <dbReference type="NCBI Taxonomy" id="1908239"/>
    <lineage>
        <taxon>Bacteria</taxon>
        <taxon>Pseudomonadati</taxon>
        <taxon>Bacteroidota</taxon>
        <taxon>Sphingobacteriia</taxon>
        <taxon>Sphingobacteriales</taxon>
        <taxon>Sphingobacteriaceae</taxon>
        <taxon>Pedobacter</taxon>
    </lineage>
</organism>
<accession>A0ABV8PBE7</accession>